<sequence>MACPTRTTVRAGGLPGPERYSRPDSVAARRRRRLVRPSGLLAAILSDRLSRHVASPAPAPNRAGAGEAFSRARQPPERRVSVEEEVPHGRVLRVSADGALHLPLVLPADALGDGRLVDEGQAIVGRCLTDLPGDRVHLEAERVHLLAVALARADGVCGDDEAAPVAAGGLGRGLRCPRGGLPGGGGPLLDRRPLRGRCVLLGGRVHGPGRGECPGRRRWGPTGQAAETHEDEDGDEDDEPHLLVERLRAAHRRGGRRHGRPLGLVLLSHGRHGRLGGVHGGFLSAACGRGFHAPPLA</sequence>
<feature type="compositionally biased region" description="Basic and acidic residues" evidence="1">
    <location>
        <begin position="74"/>
        <end position="84"/>
    </location>
</feature>
<name>A0A8S5M3I3_9CAUD</name>
<dbReference type="EMBL" id="BK014810">
    <property type="protein sequence ID" value="DAD76845.1"/>
    <property type="molecule type" value="Genomic_DNA"/>
</dbReference>
<feature type="region of interest" description="Disordered" evidence="1">
    <location>
        <begin position="210"/>
        <end position="239"/>
    </location>
</feature>
<reference evidence="2" key="1">
    <citation type="journal article" date="2021" name="Proc. Natl. Acad. Sci. U.S.A.">
        <title>A Catalog of Tens of Thousands of Viruses from Human Metagenomes Reveals Hidden Associations with Chronic Diseases.</title>
        <authorList>
            <person name="Tisza M.J."/>
            <person name="Buck C.B."/>
        </authorList>
    </citation>
    <scope>NUCLEOTIDE SEQUENCE</scope>
    <source>
        <strain evidence="2">Ctz7e2</strain>
    </source>
</reference>
<protein>
    <submittedName>
        <fullName evidence="2">Uncharacterized protein</fullName>
    </submittedName>
</protein>
<feature type="region of interest" description="Disordered" evidence="1">
    <location>
        <begin position="51"/>
        <end position="84"/>
    </location>
</feature>
<evidence type="ECO:0000313" key="2">
    <source>
        <dbReference type="EMBL" id="DAD76845.1"/>
    </source>
</evidence>
<accession>A0A8S5M3I3</accession>
<organism evidence="2">
    <name type="scientific">Siphoviridae sp. ctz7e2</name>
    <dbReference type="NCBI Taxonomy" id="2826526"/>
    <lineage>
        <taxon>Viruses</taxon>
        <taxon>Duplodnaviria</taxon>
        <taxon>Heunggongvirae</taxon>
        <taxon>Uroviricota</taxon>
        <taxon>Caudoviricetes</taxon>
    </lineage>
</organism>
<proteinExistence type="predicted"/>
<evidence type="ECO:0000256" key="1">
    <source>
        <dbReference type="SAM" id="MobiDB-lite"/>
    </source>
</evidence>
<feature type="region of interest" description="Disordered" evidence="1">
    <location>
        <begin position="1"/>
        <end position="31"/>
    </location>
</feature>
<feature type="compositionally biased region" description="Acidic residues" evidence="1">
    <location>
        <begin position="229"/>
        <end position="239"/>
    </location>
</feature>